<protein>
    <recommendedName>
        <fullName evidence="4">DUF4309 domain-containing protein</fullName>
    </recommendedName>
</protein>
<comment type="caution">
    <text evidence="2">The sequence shown here is derived from an EMBL/GenBank/DDBJ whole genome shotgun (WGS) entry which is preliminary data.</text>
</comment>
<name>A0ABX3EYG6_9BACL</name>
<evidence type="ECO:0000313" key="2">
    <source>
        <dbReference type="EMBL" id="OKP92069.1"/>
    </source>
</evidence>
<organism evidence="2 3">
    <name type="scientific">Paenibacillus helianthi</name>
    <dbReference type="NCBI Taxonomy" id="1349432"/>
    <lineage>
        <taxon>Bacteria</taxon>
        <taxon>Bacillati</taxon>
        <taxon>Bacillota</taxon>
        <taxon>Bacilli</taxon>
        <taxon>Bacillales</taxon>
        <taxon>Paenibacillaceae</taxon>
        <taxon>Paenibacillus</taxon>
    </lineage>
</organism>
<dbReference type="EMBL" id="LVWI01000001">
    <property type="protein sequence ID" value="OKP92069.1"/>
    <property type="molecule type" value="Genomic_DNA"/>
</dbReference>
<gene>
    <name evidence="2" type="ORF">A3844_02865</name>
</gene>
<reference evidence="2 3" key="1">
    <citation type="submission" date="2016-03" db="EMBL/GenBank/DDBJ databases">
        <authorList>
            <person name="Sant'Anna F.H."/>
            <person name="Ambrosini A."/>
            <person name="Souza R."/>
            <person name="Bach E."/>
            <person name="Fernandes G."/>
            <person name="Balsanelli E."/>
            <person name="Baura V.A."/>
            <person name="Souza E.M."/>
            <person name="Passaglia L."/>
        </authorList>
    </citation>
    <scope>NUCLEOTIDE SEQUENCE [LARGE SCALE GENOMIC DNA]</scope>
    <source>
        <strain evidence="2 3">P26E</strain>
    </source>
</reference>
<dbReference type="PROSITE" id="PS51257">
    <property type="entry name" value="PROKAR_LIPOPROTEIN"/>
    <property type="match status" value="1"/>
</dbReference>
<accession>A0ABX3EYG6</accession>
<feature type="chain" id="PRO_5046600872" description="DUF4309 domain-containing protein" evidence="1">
    <location>
        <begin position="22"/>
        <end position="178"/>
    </location>
</feature>
<evidence type="ECO:0008006" key="4">
    <source>
        <dbReference type="Google" id="ProtNLM"/>
    </source>
</evidence>
<evidence type="ECO:0000256" key="1">
    <source>
        <dbReference type="SAM" id="SignalP"/>
    </source>
</evidence>
<dbReference type="RefSeq" id="WP_074106534.1">
    <property type="nucleotide sequence ID" value="NZ_LVWI01000001.1"/>
</dbReference>
<keyword evidence="1" id="KW-0732">Signal</keyword>
<dbReference type="Proteomes" id="UP000186058">
    <property type="component" value="Unassembled WGS sequence"/>
</dbReference>
<evidence type="ECO:0000313" key="3">
    <source>
        <dbReference type="Proteomes" id="UP000186058"/>
    </source>
</evidence>
<sequence>MSRRVLALLFLILLTACGASKSGISTDDLGIVKVDNDKEIVRYGMSRANVEKVLGESEESKLKNMVFYENGVAVIYRDNSVVAILIGEESKGIYKTTQGAEINMNKEDIKNIYGNDNAIEKTKNLDYIYDSVEKKYLTDMPVEPEDRTKIYHVSVMFNDNGEVEKISVLDNNAAVLAK</sequence>
<keyword evidence="3" id="KW-1185">Reference proteome</keyword>
<feature type="signal peptide" evidence="1">
    <location>
        <begin position="1"/>
        <end position="21"/>
    </location>
</feature>
<proteinExistence type="predicted"/>